<evidence type="ECO:0000313" key="2">
    <source>
        <dbReference type="EMBL" id="AYV86425.1"/>
    </source>
</evidence>
<feature type="transmembrane region" description="Helical" evidence="1">
    <location>
        <begin position="66"/>
        <end position="84"/>
    </location>
</feature>
<organism evidence="2">
    <name type="scientific">Sylvanvirus sp</name>
    <dbReference type="NCBI Taxonomy" id="2487774"/>
    <lineage>
        <taxon>Viruses</taxon>
    </lineage>
</organism>
<reference evidence="2" key="1">
    <citation type="submission" date="2018-10" db="EMBL/GenBank/DDBJ databases">
        <title>Hidden diversity of soil giant viruses.</title>
        <authorList>
            <person name="Schulz F."/>
            <person name="Alteio L."/>
            <person name="Goudeau D."/>
            <person name="Ryan E.M."/>
            <person name="Malmstrom R.R."/>
            <person name="Blanchard J."/>
            <person name="Woyke T."/>
        </authorList>
    </citation>
    <scope>NUCLEOTIDE SEQUENCE</scope>
    <source>
        <strain evidence="2">SYV1</strain>
    </source>
</reference>
<accession>A0A3G5AGT0</accession>
<feature type="transmembrane region" description="Helical" evidence="1">
    <location>
        <begin position="34"/>
        <end position="54"/>
    </location>
</feature>
<keyword evidence="1" id="KW-0472">Membrane</keyword>
<sequence>MSISYPTINNGLNPPSITKISIQTEKPVSSFPSLIRYELLVLLVWFCVELLRAYGSTDGATKFDSTSLWVLAGAVIGTLVYWIIVDVFLYDTFHGPKIVHTSLNPIQPTSTPMNMTPMKMNAFRPSNRSLSSMNVPNIG</sequence>
<proteinExistence type="predicted"/>
<evidence type="ECO:0000256" key="1">
    <source>
        <dbReference type="SAM" id="Phobius"/>
    </source>
</evidence>
<keyword evidence="1" id="KW-1133">Transmembrane helix</keyword>
<keyword evidence="1" id="KW-0812">Transmembrane</keyword>
<gene>
    <name evidence="2" type="ORF">Sylvanvirus1_21</name>
</gene>
<name>A0A3G5AGT0_9VIRU</name>
<protein>
    <submittedName>
        <fullName evidence="2">Uncharacterized protein</fullName>
    </submittedName>
</protein>
<dbReference type="EMBL" id="MK072507">
    <property type="protein sequence ID" value="AYV86425.1"/>
    <property type="molecule type" value="Genomic_DNA"/>
</dbReference>